<organism evidence="1 2">
    <name type="scientific">Melipona quadrifasciata</name>
    <dbReference type="NCBI Taxonomy" id="166423"/>
    <lineage>
        <taxon>Eukaryota</taxon>
        <taxon>Metazoa</taxon>
        <taxon>Ecdysozoa</taxon>
        <taxon>Arthropoda</taxon>
        <taxon>Hexapoda</taxon>
        <taxon>Insecta</taxon>
        <taxon>Pterygota</taxon>
        <taxon>Neoptera</taxon>
        <taxon>Endopterygota</taxon>
        <taxon>Hymenoptera</taxon>
        <taxon>Apocrita</taxon>
        <taxon>Aculeata</taxon>
        <taxon>Apoidea</taxon>
        <taxon>Anthophila</taxon>
        <taxon>Apidae</taxon>
        <taxon>Melipona</taxon>
    </lineage>
</organism>
<evidence type="ECO:0000313" key="2">
    <source>
        <dbReference type="Proteomes" id="UP000053105"/>
    </source>
</evidence>
<name>A0A0M8ZVE4_9HYME</name>
<proteinExistence type="predicted"/>
<reference evidence="1 2" key="1">
    <citation type="submission" date="2015-07" db="EMBL/GenBank/DDBJ databases">
        <title>The genome of Melipona quadrifasciata.</title>
        <authorList>
            <person name="Pan H."/>
            <person name="Kapheim K."/>
        </authorList>
    </citation>
    <scope>NUCLEOTIDE SEQUENCE [LARGE SCALE GENOMIC DNA]</scope>
    <source>
        <strain evidence="1">0111107301</strain>
        <tissue evidence="1">Whole body</tissue>
    </source>
</reference>
<evidence type="ECO:0000313" key="1">
    <source>
        <dbReference type="EMBL" id="KOX70329.1"/>
    </source>
</evidence>
<sequence>MASRWPNDIKHIQSATFGPTPGRVTSCFLASTYDALFSLCKFESHSFPPSCIKCFAAFAIYPARYPNFSSLNLLSTSVLASASMDGKL</sequence>
<gene>
    <name evidence="1" type="ORF">WN51_04732</name>
</gene>
<keyword evidence="2" id="KW-1185">Reference proteome</keyword>
<dbReference type="EMBL" id="KQ435863">
    <property type="protein sequence ID" value="KOX70329.1"/>
    <property type="molecule type" value="Genomic_DNA"/>
</dbReference>
<protein>
    <submittedName>
        <fullName evidence="1">Uncharacterized protein</fullName>
    </submittedName>
</protein>
<dbReference type="AlphaFoldDB" id="A0A0M8ZVE4"/>
<dbReference type="Proteomes" id="UP000053105">
    <property type="component" value="Unassembled WGS sequence"/>
</dbReference>
<accession>A0A0M8ZVE4</accession>